<organism evidence="2 3">
    <name type="scientific">Dreissena polymorpha</name>
    <name type="common">Zebra mussel</name>
    <name type="synonym">Mytilus polymorpha</name>
    <dbReference type="NCBI Taxonomy" id="45954"/>
    <lineage>
        <taxon>Eukaryota</taxon>
        <taxon>Metazoa</taxon>
        <taxon>Spiralia</taxon>
        <taxon>Lophotrochozoa</taxon>
        <taxon>Mollusca</taxon>
        <taxon>Bivalvia</taxon>
        <taxon>Autobranchia</taxon>
        <taxon>Heteroconchia</taxon>
        <taxon>Euheterodonta</taxon>
        <taxon>Imparidentia</taxon>
        <taxon>Neoheterodontei</taxon>
        <taxon>Myida</taxon>
        <taxon>Dreissenoidea</taxon>
        <taxon>Dreissenidae</taxon>
        <taxon>Dreissena</taxon>
    </lineage>
</organism>
<accession>A0A9D4ICN5</accession>
<feature type="compositionally biased region" description="Basic residues" evidence="1">
    <location>
        <begin position="126"/>
        <end position="137"/>
    </location>
</feature>
<evidence type="ECO:0000256" key="1">
    <source>
        <dbReference type="SAM" id="MobiDB-lite"/>
    </source>
</evidence>
<proteinExistence type="predicted"/>
<feature type="compositionally biased region" description="Basic and acidic residues" evidence="1">
    <location>
        <begin position="114"/>
        <end position="125"/>
    </location>
</feature>
<name>A0A9D4ICN5_DREPO</name>
<dbReference type="AlphaFoldDB" id="A0A9D4ICN5"/>
<reference evidence="2" key="2">
    <citation type="submission" date="2020-11" db="EMBL/GenBank/DDBJ databases">
        <authorList>
            <person name="McCartney M.A."/>
            <person name="Auch B."/>
            <person name="Kono T."/>
            <person name="Mallez S."/>
            <person name="Becker A."/>
            <person name="Gohl D.M."/>
            <person name="Silverstein K.A.T."/>
            <person name="Koren S."/>
            <person name="Bechman K.B."/>
            <person name="Herman A."/>
            <person name="Abrahante J.E."/>
            <person name="Garbe J."/>
        </authorList>
    </citation>
    <scope>NUCLEOTIDE SEQUENCE</scope>
    <source>
        <strain evidence="2">Duluth1</strain>
        <tissue evidence="2">Whole animal</tissue>
    </source>
</reference>
<reference evidence="2" key="1">
    <citation type="journal article" date="2019" name="bioRxiv">
        <title>The Genome of the Zebra Mussel, Dreissena polymorpha: A Resource for Invasive Species Research.</title>
        <authorList>
            <person name="McCartney M.A."/>
            <person name="Auch B."/>
            <person name="Kono T."/>
            <person name="Mallez S."/>
            <person name="Zhang Y."/>
            <person name="Obille A."/>
            <person name="Becker A."/>
            <person name="Abrahante J.E."/>
            <person name="Garbe J."/>
            <person name="Badalamenti J.P."/>
            <person name="Herman A."/>
            <person name="Mangelson H."/>
            <person name="Liachko I."/>
            <person name="Sullivan S."/>
            <person name="Sone E.D."/>
            <person name="Koren S."/>
            <person name="Silverstein K.A.T."/>
            <person name="Beckman K.B."/>
            <person name="Gohl D.M."/>
        </authorList>
    </citation>
    <scope>NUCLEOTIDE SEQUENCE</scope>
    <source>
        <strain evidence="2">Duluth1</strain>
        <tissue evidence="2">Whole animal</tissue>
    </source>
</reference>
<dbReference type="Proteomes" id="UP000828390">
    <property type="component" value="Unassembled WGS sequence"/>
</dbReference>
<comment type="caution">
    <text evidence="2">The sequence shown here is derived from an EMBL/GenBank/DDBJ whole genome shotgun (WGS) entry which is preliminary data.</text>
</comment>
<protein>
    <submittedName>
        <fullName evidence="2">Uncharacterized protein</fullName>
    </submittedName>
</protein>
<evidence type="ECO:0000313" key="2">
    <source>
        <dbReference type="EMBL" id="KAH3768950.1"/>
    </source>
</evidence>
<evidence type="ECO:0000313" key="3">
    <source>
        <dbReference type="Proteomes" id="UP000828390"/>
    </source>
</evidence>
<dbReference type="EMBL" id="JAIWYP010000009">
    <property type="protein sequence ID" value="KAH3768950.1"/>
    <property type="molecule type" value="Genomic_DNA"/>
</dbReference>
<sequence>MLLQVGRRTHMKEAERNKKLKNRLWRGLNNDELRHATRVYFESDVTYEELRNKIRAEGYEMKLERESRNRTVILHQTSVEPHETEVMMKIMQRIDDLERKLDDFKNLQPQYDAIEPRPQRGEMRPNTRHQRGNRNRGRGFYQGNRNEDKAQPEVNAQ</sequence>
<gene>
    <name evidence="2" type="ORF">DPMN_170172</name>
</gene>
<keyword evidence="3" id="KW-1185">Reference proteome</keyword>
<feature type="region of interest" description="Disordered" evidence="1">
    <location>
        <begin position="105"/>
        <end position="157"/>
    </location>
</feature>